<keyword evidence="6" id="KW-0472">Membrane</keyword>
<dbReference type="InterPro" id="IPR051906">
    <property type="entry name" value="TolC-like"/>
</dbReference>
<dbReference type="AlphaFoldDB" id="A0A4R6QGA1"/>
<keyword evidence="10" id="KW-1185">Reference proteome</keyword>
<evidence type="ECO:0000256" key="8">
    <source>
        <dbReference type="SAM" id="SignalP"/>
    </source>
</evidence>
<evidence type="ECO:0000256" key="4">
    <source>
        <dbReference type="ARBA" id="ARBA00022452"/>
    </source>
</evidence>
<evidence type="ECO:0000256" key="2">
    <source>
        <dbReference type="ARBA" id="ARBA00007613"/>
    </source>
</evidence>
<comment type="similarity">
    <text evidence="2">Belongs to the outer membrane factor (OMF) (TC 1.B.17) family.</text>
</comment>
<reference evidence="9 10" key="1">
    <citation type="submission" date="2019-03" db="EMBL/GenBank/DDBJ databases">
        <title>Genomic Encyclopedia of Archaeal and Bacterial Type Strains, Phase II (KMG-II): from individual species to whole genera.</title>
        <authorList>
            <person name="Goeker M."/>
        </authorList>
    </citation>
    <scope>NUCLEOTIDE SEQUENCE [LARGE SCALE GENOMIC DNA]</scope>
    <source>
        <strain evidence="9 10">DSM 25687</strain>
    </source>
</reference>
<dbReference type="GO" id="GO:0009279">
    <property type="term" value="C:cell outer membrane"/>
    <property type="evidence" value="ECO:0007669"/>
    <property type="project" value="UniProtKB-SubCell"/>
</dbReference>
<dbReference type="PANTHER" id="PTHR30026:SF20">
    <property type="entry name" value="OUTER MEMBRANE PROTEIN TOLC"/>
    <property type="match status" value="1"/>
</dbReference>
<name>A0A4R6QGA1_9FLAO</name>
<evidence type="ECO:0000313" key="10">
    <source>
        <dbReference type="Proteomes" id="UP000295260"/>
    </source>
</evidence>
<organism evidence="9 10">
    <name type="scientific">Flavobacterium dankookense</name>
    <dbReference type="NCBI Taxonomy" id="706186"/>
    <lineage>
        <taxon>Bacteria</taxon>
        <taxon>Pseudomonadati</taxon>
        <taxon>Bacteroidota</taxon>
        <taxon>Flavobacteriia</taxon>
        <taxon>Flavobacteriales</taxon>
        <taxon>Flavobacteriaceae</taxon>
        <taxon>Flavobacterium</taxon>
    </lineage>
</organism>
<evidence type="ECO:0000256" key="5">
    <source>
        <dbReference type="ARBA" id="ARBA00022692"/>
    </source>
</evidence>
<keyword evidence="7" id="KW-0998">Cell outer membrane</keyword>
<dbReference type="Proteomes" id="UP000295260">
    <property type="component" value="Unassembled WGS sequence"/>
</dbReference>
<dbReference type="EMBL" id="SNXR01000004">
    <property type="protein sequence ID" value="TDP61439.1"/>
    <property type="molecule type" value="Genomic_DNA"/>
</dbReference>
<dbReference type="InterPro" id="IPR003423">
    <property type="entry name" value="OMP_efflux"/>
</dbReference>
<evidence type="ECO:0000256" key="1">
    <source>
        <dbReference type="ARBA" id="ARBA00004442"/>
    </source>
</evidence>
<keyword evidence="8" id="KW-0732">Signal</keyword>
<keyword evidence="4" id="KW-1134">Transmembrane beta strand</keyword>
<gene>
    <name evidence="9" type="ORF">BC748_0216</name>
</gene>
<evidence type="ECO:0000256" key="6">
    <source>
        <dbReference type="ARBA" id="ARBA00023136"/>
    </source>
</evidence>
<sequence length="442" mass="49521">MKNKATFFFLLLLLTGFATQAQTKKWTIQECVDYALKNNISIKQSELDLKISDTEKLEAIGSFLPSVSGSANYGVNTGANINPATNQFENESFRSASASINSGVNLFNGLANWKTLQRVKLNKLANTYKLDKMKDDIALSVANSYLQILFNKEQLKVLVNQNKITKENIVRTNELIQAGTVPAGDIYELKATDAAQEQQIINAENTLLISKLGLAQTLLLKEYASFDIATDEMDIPPTTILLQSPEAIATKAREVVNDLKIANSNLDIAKKDVQLSRTGYLPTLSGFMGYNTRWSQSIPIGFVDQLSIFDGTNIGLQLNVPILNGFATRGRVQRSKINQERTKLSLDQAELDLERTVYQAYNDLKNAKSAYEAALKTAEARKFAQEFSKERYNVGLLNSFDYSQALLTYENAQSEVLRTKYDYIFKIKLLEFYFGIPIIQKQ</sequence>
<dbReference type="Pfam" id="PF02321">
    <property type="entry name" value="OEP"/>
    <property type="match status" value="2"/>
</dbReference>
<feature type="chain" id="PRO_5020510936" evidence="8">
    <location>
        <begin position="21"/>
        <end position="442"/>
    </location>
</feature>
<evidence type="ECO:0000313" key="9">
    <source>
        <dbReference type="EMBL" id="TDP61439.1"/>
    </source>
</evidence>
<comment type="subcellular location">
    <subcellularLocation>
        <location evidence="1">Cell outer membrane</location>
    </subcellularLocation>
</comment>
<keyword evidence="3" id="KW-0813">Transport</keyword>
<feature type="signal peptide" evidence="8">
    <location>
        <begin position="1"/>
        <end position="20"/>
    </location>
</feature>
<protein>
    <submittedName>
        <fullName evidence="9">Outer membrane protein</fullName>
    </submittedName>
</protein>
<dbReference type="GO" id="GO:0015562">
    <property type="term" value="F:efflux transmembrane transporter activity"/>
    <property type="evidence" value="ECO:0007669"/>
    <property type="project" value="InterPro"/>
</dbReference>
<keyword evidence="5" id="KW-0812">Transmembrane</keyword>
<comment type="caution">
    <text evidence="9">The sequence shown here is derived from an EMBL/GenBank/DDBJ whole genome shotgun (WGS) entry which is preliminary data.</text>
</comment>
<evidence type="ECO:0000256" key="3">
    <source>
        <dbReference type="ARBA" id="ARBA00022448"/>
    </source>
</evidence>
<dbReference type="GO" id="GO:1990281">
    <property type="term" value="C:efflux pump complex"/>
    <property type="evidence" value="ECO:0007669"/>
    <property type="project" value="TreeGrafter"/>
</dbReference>
<accession>A0A4R6QGA1</accession>
<dbReference type="PANTHER" id="PTHR30026">
    <property type="entry name" value="OUTER MEMBRANE PROTEIN TOLC"/>
    <property type="match status" value="1"/>
</dbReference>
<proteinExistence type="inferred from homology"/>
<dbReference type="Gene3D" id="1.20.1600.10">
    <property type="entry name" value="Outer membrane efflux proteins (OEP)"/>
    <property type="match status" value="1"/>
</dbReference>
<evidence type="ECO:0000256" key="7">
    <source>
        <dbReference type="ARBA" id="ARBA00023237"/>
    </source>
</evidence>
<dbReference type="OrthoDB" id="9811587at2"/>
<dbReference type="GO" id="GO:0015288">
    <property type="term" value="F:porin activity"/>
    <property type="evidence" value="ECO:0007669"/>
    <property type="project" value="TreeGrafter"/>
</dbReference>
<dbReference type="RefSeq" id="WP_133531607.1">
    <property type="nucleotide sequence ID" value="NZ_SNXR01000004.1"/>
</dbReference>
<dbReference type="SUPFAM" id="SSF56954">
    <property type="entry name" value="Outer membrane efflux proteins (OEP)"/>
    <property type="match status" value="1"/>
</dbReference>